<dbReference type="STRING" id="46731.A0A3M6T9M1"/>
<dbReference type="InterPro" id="IPR034753">
    <property type="entry name" value="hSac2"/>
</dbReference>
<feature type="region of interest" description="Disordered" evidence="2">
    <location>
        <begin position="1"/>
        <end position="43"/>
    </location>
</feature>
<organism evidence="4 5">
    <name type="scientific">Pocillopora damicornis</name>
    <name type="common">Cauliflower coral</name>
    <name type="synonym">Millepora damicornis</name>
    <dbReference type="NCBI Taxonomy" id="46731"/>
    <lineage>
        <taxon>Eukaryota</taxon>
        <taxon>Metazoa</taxon>
        <taxon>Cnidaria</taxon>
        <taxon>Anthozoa</taxon>
        <taxon>Hexacorallia</taxon>
        <taxon>Scleractinia</taxon>
        <taxon>Astrocoeniina</taxon>
        <taxon>Pocilloporidae</taxon>
        <taxon>Pocillopora</taxon>
    </lineage>
</organism>
<dbReference type="InterPro" id="IPR040242">
    <property type="entry name" value="TPRG1-like"/>
</dbReference>
<evidence type="ECO:0000256" key="2">
    <source>
        <dbReference type="SAM" id="MobiDB-lite"/>
    </source>
</evidence>
<dbReference type="PROSITE" id="PS51791">
    <property type="entry name" value="HSAC2"/>
    <property type="match status" value="1"/>
</dbReference>
<dbReference type="PANTHER" id="PTHR31108">
    <property type="entry name" value="TUMOR PROTEIN P63-REGULATED GENE 1-LIKE PROTEIN"/>
    <property type="match status" value="1"/>
</dbReference>
<accession>A0A3M6T9M1</accession>
<evidence type="ECO:0000313" key="4">
    <source>
        <dbReference type="EMBL" id="RMX38085.1"/>
    </source>
</evidence>
<feature type="domain" description="HSac2" evidence="3">
    <location>
        <begin position="72"/>
        <end position="226"/>
    </location>
</feature>
<feature type="compositionally biased region" description="Polar residues" evidence="2">
    <location>
        <begin position="13"/>
        <end position="22"/>
    </location>
</feature>
<evidence type="ECO:0000259" key="3">
    <source>
        <dbReference type="PROSITE" id="PS51791"/>
    </source>
</evidence>
<dbReference type="AlphaFoldDB" id="A0A3M6T9M1"/>
<sequence>MAAQASEVDKRSSSASDMSNVQIDEEVSVPDVEVKHSPFQSQPNLRTGVLTSEEVKELGDKMRKEQAKKYFSLREGAFANAVEECKASLDAYDGELLSSWLLSEIDHWDLEKERIVLITEKSLCLVKYNFIGLKVNEMRKIPLIRCDKIQIGRFVYPKTTMMMVTGYAENSPRSKQSGMRIFFSRVEPGFFQLWNPWSDMPYFTLTSHVQSMLQDSPPDRSQHELFFKALKKAITEAREADPHQERLNNFQVGDEDLQINVYLGLGAMIYNQSGLGFCKDRGSVFF</sequence>
<dbReference type="GO" id="GO:0005737">
    <property type="term" value="C:cytoplasm"/>
    <property type="evidence" value="ECO:0007669"/>
    <property type="project" value="TreeGrafter"/>
</dbReference>
<reference evidence="4 5" key="1">
    <citation type="journal article" date="2018" name="Sci. Rep.">
        <title>Comparative analysis of the Pocillopora damicornis genome highlights role of immune system in coral evolution.</title>
        <authorList>
            <person name="Cunning R."/>
            <person name="Bay R.A."/>
            <person name="Gillette P."/>
            <person name="Baker A.C."/>
            <person name="Traylor-Knowles N."/>
        </authorList>
    </citation>
    <scope>NUCLEOTIDE SEQUENCE [LARGE SCALE GENOMIC DNA]</scope>
    <source>
        <strain evidence="4">RSMAS</strain>
        <tissue evidence="4">Whole animal</tissue>
    </source>
</reference>
<dbReference type="InterPro" id="IPR022158">
    <property type="entry name" value="Inositol_phosphatase"/>
</dbReference>
<evidence type="ECO:0000256" key="1">
    <source>
        <dbReference type="ARBA" id="ARBA00009163"/>
    </source>
</evidence>
<dbReference type="EMBL" id="RCHS01004051">
    <property type="protein sequence ID" value="RMX38085.1"/>
    <property type="molecule type" value="Genomic_DNA"/>
</dbReference>
<comment type="caution">
    <text evidence="4">The sequence shown here is derived from an EMBL/GenBank/DDBJ whole genome shotgun (WGS) entry which is preliminary data.</text>
</comment>
<evidence type="ECO:0000313" key="5">
    <source>
        <dbReference type="Proteomes" id="UP000275408"/>
    </source>
</evidence>
<protein>
    <recommendedName>
        <fullName evidence="3">HSac2 domain-containing protein</fullName>
    </recommendedName>
</protein>
<dbReference type="PANTHER" id="PTHR31108:SF1">
    <property type="entry name" value="HSAC2 DOMAIN-CONTAINING PROTEIN"/>
    <property type="match status" value="1"/>
</dbReference>
<dbReference type="Proteomes" id="UP000275408">
    <property type="component" value="Unassembled WGS sequence"/>
</dbReference>
<name>A0A3M6T9M1_POCDA</name>
<keyword evidence="5" id="KW-1185">Reference proteome</keyword>
<comment type="similarity">
    <text evidence="1">Belongs to the TPRG1 family.</text>
</comment>
<dbReference type="OrthoDB" id="10012704at2759"/>
<proteinExistence type="inferred from homology"/>
<gene>
    <name evidence="4" type="ORF">pdam_00003085</name>
</gene>
<dbReference type="Pfam" id="PF12456">
    <property type="entry name" value="hSac2"/>
    <property type="match status" value="1"/>
</dbReference>